<dbReference type="AlphaFoldDB" id="A0A2T4C3H0"/>
<sequence length="149" mass="16669">MRDGRALIPEYRSGQGPKPRPPGHNAQGDAGRCAVGRLRFHGKEMNPFSAAESMLYARRYMTRISPQIASATTHIVAFSRMRLSRLFNTPPLSARKLIYPCPLSNPRSSRRPITIPSASSSPTERARNRNVNRKTTARPPARSTRYRPG</sequence>
<evidence type="ECO:0000313" key="3">
    <source>
        <dbReference type="Proteomes" id="UP000240760"/>
    </source>
</evidence>
<accession>A0A2T4C3H0</accession>
<feature type="region of interest" description="Disordered" evidence="1">
    <location>
        <begin position="97"/>
        <end position="149"/>
    </location>
</feature>
<reference evidence="2 3" key="1">
    <citation type="submission" date="2016-07" db="EMBL/GenBank/DDBJ databases">
        <title>Multiple horizontal gene transfer events from other fungi enriched the ability of initially mycotrophic Trichoderma (Ascomycota) to feed on dead plant biomass.</title>
        <authorList>
            <consortium name="DOE Joint Genome Institute"/>
            <person name="Aerts A."/>
            <person name="Atanasova L."/>
            <person name="Chenthamara K."/>
            <person name="Zhang J."/>
            <person name="Grujic M."/>
            <person name="Henrissat B."/>
            <person name="Kuo A."/>
            <person name="Salamov A."/>
            <person name="Lipzen A."/>
            <person name="Labutti K."/>
            <person name="Barry K."/>
            <person name="Miao Y."/>
            <person name="Rahimi M.J."/>
            <person name="Shen Q."/>
            <person name="Grigoriev I.V."/>
            <person name="Kubicek C.P."/>
            <person name="Druzhinina I.S."/>
        </authorList>
    </citation>
    <scope>NUCLEOTIDE SEQUENCE [LARGE SCALE GENOMIC DNA]</scope>
    <source>
        <strain evidence="2 3">ATCC 18648</strain>
    </source>
</reference>
<feature type="compositionally biased region" description="Low complexity" evidence="1">
    <location>
        <begin position="104"/>
        <end position="123"/>
    </location>
</feature>
<name>A0A2T4C3H0_TRILO</name>
<proteinExistence type="predicted"/>
<protein>
    <submittedName>
        <fullName evidence="2">Uncharacterized protein</fullName>
    </submittedName>
</protein>
<gene>
    <name evidence="2" type="ORF">M440DRAFT_1246114</name>
</gene>
<feature type="region of interest" description="Disordered" evidence="1">
    <location>
        <begin position="1"/>
        <end position="30"/>
    </location>
</feature>
<keyword evidence="3" id="KW-1185">Reference proteome</keyword>
<evidence type="ECO:0000313" key="2">
    <source>
        <dbReference type="EMBL" id="PTB76117.1"/>
    </source>
</evidence>
<organism evidence="2 3">
    <name type="scientific">Trichoderma longibrachiatum ATCC 18648</name>
    <dbReference type="NCBI Taxonomy" id="983965"/>
    <lineage>
        <taxon>Eukaryota</taxon>
        <taxon>Fungi</taxon>
        <taxon>Dikarya</taxon>
        <taxon>Ascomycota</taxon>
        <taxon>Pezizomycotina</taxon>
        <taxon>Sordariomycetes</taxon>
        <taxon>Hypocreomycetidae</taxon>
        <taxon>Hypocreales</taxon>
        <taxon>Hypocreaceae</taxon>
        <taxon>Trichoderma</taxon>
    </lineage>
</organism>
<dbReference type="EMBL" id="KZ679132">
    <property type="protein sequence ID" value="PTB76117.1"/>
    <property type="molecule type" value="Genomic_DNA"/>
</dbReference>
<dbReference type="Proteomes" id="UP000240760">
    <property type="component" value="Unassembled WGS sequence"/>
</dbReference>
<evidence type="ECO:0000256" key="1">
    <source>
        <dbReference type="SAM" id="MobiDB-lite"/>
    </source>
</evidence>